<dbReference type="AlphaFoldDB" id="A0ABD6NAI6"/>
<protein>
    <recommendedName>
        <fullName evidence="1">DUF6630 domain-containing protein</fullName>
    </recommendedName>
</protein>
<dbReference type="EMBL" id="QJRE01000119">
    <property type="protein sequence ID" value="NWL49600.1"/>
    <property type="molecule type" value="Genomic_DNA"/>
</dbReference>
<proteinExistence type="predicted"/>
<evidence type="ECO:0000313" key="3">
    <source>
        <dbReference type="Proteomes" id="UP000704738"/>
    </source>
</evidence>
<gene>
    <name evidence="2" type="ORF">DM819_27935</name>
</gene>
<organism evidence="2 3">
    <name type="scientific">Pseudomonas hunanensis</name>
    <dbReference type="NCBI Taxonomy" id="1247546"/>
    <lineage>
        <taxon>Bacteria</taxon>
        <taxon>Pseudomonadati</taxon>
        <taxon>Pseudomonadota</taxon>
        <taxon>Gammaproteobacteria</taxon>
        <taxon>Pseudomonadales</taxon>
        <taxon>Pseudomonadaceae</taxon>
        <taxon>Pseudomonas</taxon>
    </lineage>
</organism>
<dbReference type="Proteomes" id="UP000704738">
    <property type="component" value="Unassembled WGS sequence"/>
</dbReference>
<dbReference type="Pfam" id="PF20335">
    <property type="entry name" value="DUF6630"/>
    <property type="match status" value="1"/>
</dbReference>
<dbReference type="InterPro" id="IPR046582">
    <property type="entry name" value="DUF6630"/>
</dbReference>
<feature type="domain" description="DUF6630" evidence="1">
    <location>
        <begin position="131"/>
        <end position="185"/>
    </location>
</feature>
<sequence length="188" mass="20866">MGLLDRLFGGRFTQAPPDEPLLSDAAIMRELYPFRAQLRTFTEALLARLPENERSRLVRRVSRCYNLGEDPATALAHGLLDAEKGQSLNQLVLLSVDARGFDDFEYLAPLAVEASGIEEVYVYAHEGTCTMAQVLIDFDQWLTAFGQRFLHLDTGDGEYVGCIVESDHIENLIALASQAGIDARLDAF</sequence>
<accession>A0ABD6NAI6</accession>
<dbReference type="RefSeq" id="WP_179053545.1">
    <property type="nucleotide sequence ID" value="NZ_QJRE01000119.1"/>
</dbReference>
<name>A0ABD6NAI6_9PSED</name>
<reference evidence="2 3" key="1">
    <citation type="submission" date="2018-06" db="EMBL/GenBank/DDBJ databases">
        <title>Bacteria isolated from soil of Wuhan.</title>
        <authorList>
            <person name="Xiang W."/>
            <person name="Huang C."/>
        </authorList>
    </citation>
    <scope>NUCLEOTIDE SEQUENCE [LARGE SCALE GENOMIC DNA]</scope>
    <source>
        <strain evidence="3">xwS4</strain>
    </source>
</reference>
<evidence type="ECO:0000313" key="2">
    <source>
        <dbReference type="EMBL" id="NWL49600.1"/>
    </source>
</evidence>
<evidence type="ECO:0000259" key="1">
    <source>
        <dbReference type="Pfam" id="PF20335"/>
    </source>
</evidence>
<comment type="caution">
    <text evidence="2">The sequence shown here is derived from an EMBL/GenBank/DDBJ whole genome shotgun (WGS) entry which is preliminary data.</text>
</comment>